<evidence type="ECO:0000259" key="5">
    <source>
        <dbReference type="Pfam" id="PF00294"/>
    </source>
</evidence>
<evidence type="ECO:0000313" key="7">
    <source>
        <dbReference type="EMBL" id="GLY67861.1"/>
    </source>
</evidence>
<dbReference type="InterPro" id="IPR050385">
    <property type="entry name" value="Archaeal_FAD_synthase"/>
</dbReference>
<dbReference type="PANTHER" id="PTHR43793">
    <property type="entry name" value="FAD SYNTHASE"/>
    <property type="match status" value="1"/>
</dbReference>
<evidence type="ECO:0000256" key="2">
    <source>
        <dbReference type="ARBA" id="ARBA00022695"/>
    </source>
</evidence>
<evidence type="ECO:0000259" key="6">
    <source>
        <dbReference type="Pfam" id="PF01467"/>
    </source>
</evidence>
<reference evidence="7" key="1">
    <citation type="submission" date="2023-03" db="EMBL/GenBank/DDBJ databases">
        <title>Amycolatopsis taiwanensis NBRC 103393.</title>
        <authorList>
            <person name="Ichikawa N."/>
            <person name="Sato H."/>
            <person name="Tonouchi N."/>
        </authorList>
    </citation>
    <scope>NUCLEOTIDE SEQUENCE</scope>
    <source>
        <strain evidence="7">NBRC 103393</strain>
    </source>
</reference>
<organism evidence="7 8">
    <name type="scientific">Amycolatopsis taiwanensis</name>
    <dbReference type="NCBI Taxonomy" id="342230"/>
    <lineage>
        <taxon>Bacteria</taxon>
        <taxon>Bacillati</taxon>
        <taxon>Actinomycetota</taxon>
        <taxon>Actinomycetes</taxon>
        <taxon>Pseudonocardiales</taxon>
        <taxon>Pseudonocardiaceae</taxon>
        <taxon>Amycolatopsis</taxon>
    </lineage>
</organism>
<dbReference type="Gene3D" id="3.40.1190.20">
    <property type="match status" value="1"/>
</dbReference>
<evidence type="ECO:0000256" key="1">
    <source>
        <dbReference type="ARBA" id="ARBA00022679"/>
    </source>
</evidence>
<dbReference type="SUPFAM" id="SSF52374">
    <property type="entry name" value="Nucleotidylyl transferase"/>
    <property type="match status" value="1"/>
</dbReference>
<dbReference type="EMBL" id="BSTI01000009">
    <property type="protein sequence ID" value="GLY67861.1"/>
    <property type="molecule type" value="Genomic_DNA"/>
</dbReference>
<dbReference type="SUPFAM" id="SSF53613">
    <property type="entry name" value="Ribokinase-like"/>
    <property type="match status" value="1"/>
</dbReference>
<proteinExistence type="predicted"/>
<dbReference type="PANTHER" id="PTHR43793:SF2">
    <property type="entry name" value="BIFUNCTIONAL PROTEIN HLDE"/>
    <property type="match status" value="1"/>
</dbReference>
<comment type="caution">
    <text evidence="7">The sequence shown here is derived from an EMBL/GenBank/DDBJ whole genome shotgun (WGS) entry which is preliminary data.</text>
</comment>
<dbReference type="NCBIfam" id="TIGR00125">
    <property type="entry name" value="cyt_tran_rel"/>
    <property type="match status" value="1"/>
</dbReference>
<dbReference type="InterPro" id="IPR014729">
    <property type="entry name" value="Rossmann-like_a/b/a_fold"/>
</dbReference>
<keyword evidence="8" id="KW-1185">Reference proteome</keyword>
<keyword evidence="4" id="KW-0119">Carbohydrate metabolism</keyword>
<dbReference type="InterPro" id="IPR004821">
    <property type="entry name" value="Cyt_trans-like"/>
</dbReference>
<keyword evidence="2" id="KW-0548">Nucleotidyltransferase</keyword>
<dbReference type="InterPro" id="IPR029056">
    <property type="entry name" value="Ribokinase-like"/>
</dbReference>
<accession>A0A9W6R2Z5</accession>
<dbReference type="AlphaFoldDB" id="A0A9W6R2Z5"/>
<dbReference type="Pfam" id="PF00294">
    <property type="entry name" value="PfkB"/>
    <property type="match status" value="1"/>
</dbReference>
<name>A0A9W6R2Z5_9PSEU</name>
<dbReference type="GO" id="GO:0016779">
    <property type="term" value="F:nucleotidyltransferase activity"/>
    <property type="evidence" value="ECO:0007669"/>
    <property type="project" value="UniProtKB-KW"/>
</dbReference>
<dbReference type="Gene3D" id="3.40.50.620">
    <property type="entry name" value="HUPs"/>
    <property type="match status" value="1"/>
</dbReference>
<evidence type="ECO:0000313" key="8">
    <source>
        <dbReference type="Proteomes" id="UP001165136"/>
    </source>
</evidence>
<dbReference type="RefSeq" id="WP_285488030.1">
    <property type="nucleotide sequence ID" value="NZ_BSTI01000009.1"/>
</dbReference>
<dbReference type="InterPro" id="IPR011611">
    <property type="entry name" value="PfkB_dom"/>
</dbReference>
<evidence type="ECO:0000256" key="4">
    <source>
        <dbReference type="ARBA" id="ARBA00023277"/>
    </source>
</evidence>
<keyword evidence="1" id="KW-0808">Transferase</keyword>
<dbReference type="Pfam" id="PF01467">
    <property type="entry name" value="CTP_transf_like"/>
    <property type="match status" value="1"/>
</dbReference>
<keyword evidence="3" id="KW-0511">Multifunctional enzyme</keyword>
<evidence type="ECO:0000256" key="3">
    <source>
        <dbReference type="ARBA" id="ARBA00023268"/>
    </source>
</evidence>
<sequence>MTAASRLVVVGDVLLDVDIDGTANRLCPEAPVPVVDVVRQRHRPGGAGLAALLASRCTAAVDLVTALGDDEGGAAIARMLAPAVRVLRLPLQGNTISKTRIRAGGQSMLRLDGGNGKAKTTPLAPEVIAALRAAGAILVADYGRGVAAHPEIRGLLTELAPRVPIVWDPHPRGPAPIRGARLVTPNAGEAAGFAPGYTEPAELAKVLRDEWCTDSVAVTTGSAGALLANAKRVTTVEVPAGLRFAGHDTCGAGDQFACAAASALLDGRTVADAVAAGVEAAARFVAVGGASALSVHERAQTAPATPEPALELAARVRASGGRLVATGGCFDLLHPGHLALLRQARALGDALIVCLNSDDSVRRRKGSSRPIVAEADRAHLLTELSCVDAVAVFGESSPARLLERLRPDVWVKGGDYAESDLPEAEVIRRHGGEIVLVPTVPGYSTSRLVATARGNCEGER</sequence>
<feature type="domain" description="Carbohydrate kinase PfkB" evidence="5">
    <location>
        <begin position="6"/>
        <end position="292"/>
    </location>
</feature>
<gene>
    <name evidence="7" type="ORF">Atai01_44800</name>
</gene>
<dbReference type="Proteomes" id="UP001165136">
    <property type="component" value="Unassembled WGS sequence"/>
</dbReference>
<protein>
    <submittedName>
        <fullName evidence="7">Bifunctional protein HldE</fullName>
    </submittedName>
</protein>
<feature type="domain" description="Cytidyltransferase-like" evidence="6">
    <location>
        <begin position="326"/>
        <end position="423"/>
    </location>
</feature>